<dbReference type="SUPFAM" id="SSF53146">
    <property type="entry name" value="Nitrogenase accessory factor-like"/>
    <property type="match status" value="1"/>
</dbReference>
<dbReference type="InterPro" id="IPR033913">
    <property type="entry name" value="MTH1175_dom"/>
</dbReference>
<dbReference type="Gene3D" id="3.30.420.130">
    <property type="entry name" value="Dinitrogenase iron-molybdenum cofactor biosynthesis domain"/>
    <property type="match status" value="1"/>
</dbReference>
<organism evidence="2 3">
    <name type="scientific">Heliomicrobium undosum</name>
    <dbReference type="NCBI Taxonomy" id="121734"/>
    <lineage>
        <taxon>Bacteria</taxon>
        <taxon>Bacillati</taxon>
        <taxon>Bacillota</taxon>
        <taxon>Clostridia</taxon>
        <taxon>Eubacteriales</taxon>
        <taxon>Heliobacteriaceae</taxon>
        <taxon>Heliomicrobium</taxon>
    </lineage>
</organism>
<dbReference type="InterPro" id="IPR036105">
    <property type="entry name" value="DiNase_FeMo-co_biosyn_sf"/>
</dbReference>
<keyword evidence="3" id="KW-1185">Reference proteome</keyword>
<comment type="caution">
    <text evidence="2">The sequence shown here is derived from an EMBL/GenBank/DDBJ whole genome shotgun (WGS) entry which is preliminary data.</text>
</comment>
<gene>
    <name evidence="2" type="ORF">GTO91_05525</name>
</gene>
<reference evidence="2 3" key="1">
    <citation type="submission" date="2020-01" db="EMBL/GenBank/DDBJ databases">
        <title>Whole-genome sequence of Heliobacterium undosum DSM 13378.</title>
        <authorList>
            <person name="Kyndt J.A."/>
            <person name="Meyer T.E."/>
        </authorList>
    </citation>
    <scope>NUCLEOTIDE SEQUENCE [LARGE SCALE GENOMIC DNA]</scope>
    <source>
        <strain evidence="2 3">DSM 13378</strain>
    </source>
</reference>
<feature type="domain" description="Dinitrogenase iron-molybdenum cofactor biosynthesis" evidence="1">
    <location>
        <begin position="23"/>
        <end position="110"/>
    </location>
</feature>
<dbReference type="PANTHER" id="PTHR42983:SF1">
    <property type="entry name" value="IRON-MOLYBDENUM PROTEIN"/>
    <property type="match status" value="1"/>
</dbReference>
<accession>A0A845L3K1</accession>
<dbReference type="CDD" id="cd00851">
    <property type="entry name" value="MTH1175"/>
    <property type="match status" value="1"/>
</dbReference>
<dbReference type="EMBL" id="WXEY01000004">
    <property type="protein sequence ID" value="MZP29170.1"/>
    <property type="molecule type" value="Genomic_DNA"/>
</dbReference>
<dbReference type="Proteomes" id="UP000463470">
    <property type="component" value="Unassembled WGS sequence"/>
</dbReference>
<dbReference type="OrthoDB" id="280278at2"/>
<name>A0A845L3K1_9FIRM</name>
<sequence>MLNMSNVRLAIPSVRPGGLSADCSGHFGRCDCFTIVEINDGKLVKDTVIDNPPHYEGGCLRPVNLLSDHQVNALVVQGIGARPLSGFRQAGIEVYQANEPTVQKVVNAFCAGKIPAIDDRQVCQHH</sequence>
<dbReference type="InterPro" id="IPR003731">
    <property type="entry name" value="Di-Nase_FeMo-co_biosynth"/>
</dbReference>
<dbReference type="PANTHER" id="PTHR42983">
    <property type="entry name" value="DINITROGENASE IRON-MOLYBDENUM COFACTOR PROTEIN-RELATED"/>
    <property type="match status" value="1"/>
</dbReference>
<dbReference type="Pfam" id="PF02579">
    <property type="entry name" value="Nitro_FeMo-Co"/>
    <property type="match status" value="1"/>
</dbReference>
<dbReference type="AlphaFoldDB" id="A0A845L3K1"/>
<proteinExistence type="predicted"/>
<evidence type="ECO:0000313" key="3">
    <source>
        <dbReference type="Proteomes" id="UP000463470"/>
    </source>
</evidence>
<evidence type="ECO:0000259" key="1">
    <source>
        <dbReference type="Pfam" id="PF02579"/>
    </source>
</evidence>
<protein>
    <submittedName>
        <fullName evidence="2">Dinitrogenase iron-molybdenum cofactor biosynthesis protein</fullName>
    </submittedName>
</protein>
<evidence type="ECO:0000313" key="2">
    <source>
        <dbReference type="EMBL" id="MZP29170.1"/>
    </source>
</evidence>